<keyword evidence="1" id="KW-0812">Transmembrane</keyword>
<proteinExistence type="predicted"/>
<dbReference type="Pfam" id="PF17276">
    <property type="entry name" value="DUF5341"/>
    <property type="match status" value="1"/>
</dbReference>
<protein>
    <submittedName>
        <fullName evidence="2">Uncharacterized protein</fullName>
    </submittedName>
</protein>
<organism evidence="2 3">
    <name type="scientific">Cadophora malorum</name>
    <dbReference type="NCBI Taxonomy" id="108018"/>
    <lineage>
        <taxon>Eukaryota</taxon>
        <taxon>Fungi</taxon>
        <taxon>Dikarya</taxon>
        <taxon>Ascomycota</taxon>
        <taxon>Pezizomycotina</taxon>
        <taxon>Leotiomycetes</taxon>
        <taxon>Helotiales</taxon>
        <taxon>Ploettnerulaceae</taxon>
        <taxon>Cadophora</taxon>
    </lineage>
</organism>
<comment type="caution">
    <text evidence="2">The sequence shown here is derived from an EMBL/GenBank/DDBJ whole genome shotgun (WGS) entry which is preliminary data.</text>
</comment>
<keyword evidence="1" id="KW-1133">Transmembrane helix</keyword>
<feature type="transmembrane region" description="Helical" evidence="1">
    <location>
        <begin position="12"/>
        <end position="30"/>
    </location>
</feature>
<reference evidence="2" key="1">
    <citation type="submission" date="2021-02" db="EMBL/GenBank/DDBJ databases">
        <title>Genome sequence Cadophora malorum strain M34.</title>
        <authorList>
            <person name="Stefanovic E."/>
            <person name="Vu D."/>
            <person name="Scully C."/>
            <person name="Dijksterhuis J."/>
            <person name="Roader J."/>
            <person name="Houbraken J."/>
        </authorList>
    </citation>
    <scope>NUCLEOTIDE SEQUENCE</scope>
    <source>
        <strain evidence="2">M34</strain>
    </source>
</reference>
<evidence type="ECO:0000256" key="1">
    <source>
        <dbReference type="SAM" id="Phobius"/>
    </source>
</evidence>
<keyword evidence="1" id="KW-0472">Membrane</keyword>
<name>A0A8H7TB95_9HELO</name>
<evidence type="ECO:0000313" key="3">
    <source>
        <dbReference type="Proteomes" id="UP000664132"/>
    </source>
</evidence>
<dbReference type="OrthoDB" id="3494805at2759"/>
<keyword evidence="3" id="KW-1185">Reference proteome</keyword>
<dbReference type="InterPro" id="IPR035237">
    <property type="entry name" value="DUF5341"/>
</dbReference>
<sequence>MILPLVERSWTSFFVGSGIAFFTAISWIGYSTASAVCSASMWTALFGPGALATNTAACVAAGAISVLAGAVASGLATLGATQGWVFEGKGANLGERNVYAPLINTKFGLAHHYDAATHQDLNSTFGAMLDKHNTTLLHVTWIETLTNGNYTNSPFHGLNMTQGRVIALNDNGIIRTAIGHTDTLPQILEGFNDFKTSNVTVPAKRGKRDTETVNWMSFNTYGENMSEGSLYEESLDEDANASATSADYGVDGWVESFDYYSSKFCLGASPPGEGQGQDSIIVGEVYTNAYGGVDSFCDSA</sequence>
<dbReference type="AlphaFoldDB" id="A0A8H7TB95"/>
<accession>A0A8H7TB95</accession>
<evidence type="ECO:0000313" key="2">
    <source>
        <dbReference type="EMBL" id="KAG4415967.1"/>
    </source>
</evidence>
<dbReference type="Proteomes" id="UP000664132">
    <property type="component" value="Unassembled WGS sequence"/>
</dbReference>
<gene>
    <name evidence="2" type="ORF">IFR04_010917</name>
</gene>
<dbReference type="EMBL" id="JAFJYH010000202">
    <property type="protein sequence ID" value="KAG4415967.1"/>
    <property type="molecule type" value="Genomic_DNA"/>
</dbReference>